<accession>A0A0E0D1S5</accession>
<evidence type="ECO:0008006" key="5">
    <source>
        <dbReference type="Google" id="ProtNLM"/>
    </source>
</evidence>
<sequence length="87" mass="8612">MLGIGAACLADERAVLLSGLAGLVAVAWPSASCPPVRANQPRRRPHPKSSARPGSGIGSDWLATTSGGGGGVAILPSRGRVGAILCL</sequence>
<feature type="compositionally biased region" description="Basic residues" evidence="1">
    <location>
        <begin position="40"/>
        <end position="49"/>
    </location>
</feature>
<feature type="signal peptide" evidence="2">
    <location>
        <begin position="1"/>
        <end position="38"/>
    </location>
</feature>
<keyword evidence="4" id="KW-1185">Reference proteome</keyword>
<name>A0A0E0D1S5_9ORYZ</name>
<reference evidence="3" key="1">
    <citation type="submission" date="2015-04" db="UniProtKB">
        <authorList>
            <consortium name="EnsemblPlants"/>
        </authorList>
    </citation>
    <scope>IDENTIFICATION</scope>
</reference>
<protein>
    <recommendedName>
        <fullName evidence="5">DUF3778 domain-containing protein</fullName>
    </recommendedName>
</protein>
<feature type="region of interest" description="Disordered" evidence="1">
    <location>
        <begin position="32"/>
        <end position="63"/>
    </location>
</feature>
<organism evidence="3">
    <name type="scientific">Oryza meridionalis</name>
    <dbReference type="NCBI Taxonomy" id="40149"/>
    <lineage>
        <taxon>Eukaryota</taxon>
        <taxon>Viridiplantae</taxon>
        <taxon>Streptophyta</taxon>
        <taxon>Embryophyta</taxon>
        <taxon>Tracheophyta</taxon>
        <taxon>Spermatophyta</taxon>
        <taxon>Magnoliopsida</taxon>
        <taxon>Liliopsida</taxon>
        <taxon>Poales</taxon>
        <taxon>Poaceae</taxon>
        <taxon>BOP clade</taxon>
        <taxon>Oryzoideae</taxon>
        <taxon>Oryzeae</taxon>
        <taxon>Oryzinae</taxon>
        <taxon>Oryza</taxon>
    </lineage>
</organism>
<dbReference type="STRING" id="40149.A0A0E0D1S5"/>
<evidence type="ECO:0000256" key="2">
    <source>
        <dbReference type="SAM" id="SignalP"/>
    </source>
</evidence>
<dbReference type="AlphaFoldDB" id="A0A0E0D1S5"/>
<reference evidence="3" key="2">
    <citation type="submission" date="2018-05" db="EMBL/GenBank/DDBJ databases">
        <title>OmerRS3 (Oryza meridionalis Reference Sequence Version 3).</title>
        <authorList>
            <person name="Zhang J."/>
            <person name="Kudrna D."/>
            <person name="Lee S."/>
            <person name="Talag J."/>
            <person name="Welchert J."/>
            <person name="Wing R.A."/>
        </authorList>
    </citation>
    <scope>NUCLEOTIDE SEQUENCE [LARGE SCALE GENOMIC DNA]</scope>
    <source>
        <strain evidence="3">cv. OR44</strain>
    </source>
</reference>
<dbReference type="EnsemblPlants" id="OMERI03G18650.1">
    <property type="protein sequence ID" value="OMERI03G18650.1"/>
    <property type="gene ID" value="OMERI03G18650"/>
</dbReference>
<proteinExistence type="predicted"/>
<dbReference type="Gramene" id="OMERI03G18650.1">
    <property type="protein sequence ID" value="OMERI03G18650.1"/>
    <property type="gene ID" value="OMERI03G18650"/>
</dbReference>
<evidence type="ECO:0000256" key="1">
    <source>
        <dbReference type="SAM" id="MobiDB-lite"/>
    </source>
</evidence>
<keyword evidence="2" id="KW-0732">Signal</keyword>
<dbReference type="HOGENOM" id="CLU_2487194_0_0_1"/>
<feature type="chain" id="PRO_5002356609" description="DUF3778 domain-containing protein" evidence="2">
    <location>
        <begin position="39"/>
        <end position="87"/>
    </location>
</feature>
<evidence type="ECO:0000313" key="4">
    <source>
        <dbReference type="Proteomes" id="UP000008021"/>
    </source>
</evidence>
<dbReference type="Proteomes" id="UP000008021">
    <property type="component" value="Chromosome 3"/>
</dbReference>
<evidence type="ECO:0000313" key="3">
    <source>
        <dbReference type="EnsemblPlants" id="OMERI03G18650.1"/>
    </source>
</evidence>